<dbReference type="VEuPathDB" id="FungiDB:AAP_04760"/>
<feature type="domain" description="Acyl-CoA thioesterase-like C-terminal" evidence="3">
    <location>
        <begin position="369"/>
        <end position="438"/>
    </location>
</feature>
<feature type="transmembrane region" description="Helical" evidence="1">
    <location>
        <begin position="198"/>
        <end position="217"/>
    </location>
</feature>
<dbReference type="Gene3D" id="2.40.160.210">
    <property type="entry name" value="Acyl-CoA thioesterase, double hotdog domain"/>
    <property type="match status" value="1"/>
</dbReference>
<feature type="transmembrane region" description="Helical" evidence="1">
    <location>
        <begin position="142"/>
        <end position="161"/>
    </location>
</feature>
<sequence>MTIAKLKQIFFKKWHFWLLVTIAIFFSQADGISSTSSALSLWLKSTGHSVSSINTITTISPAVTIVWSLVNGILSDAFDIKPLLIAITAALNIFAGICLAIWNIPLGLKYFSYFFAGTADGIAAVLYAWANEICSRDAEERALTISAMNTVGNAFGAWIPLFVWKTTDAPRYYIGYNWAIALDVAMLITYSADLNGEWIIIAVPHGGYVCSLFYNVARTHMLTTHPKAHGGDPRPMAMHMSFLRRTFIGPAIFQVRDMKIGARTSTLHVALTQKDKKGEYIEEVVAYITITNFTNEDGPSQRFPFQLLPHDAPPPMPNFELLDSKRSDGAWVEFTPFRAKDSAPNASKQVEFFVPGTEKNSLKAFSKKGIAHEWAEAYWFPTVLMNVDIKKALPAEGVEWLHLQAQVRKVENGRFDVDIVVLDREGDIVALSTQVALMLPAARNLAGREKL</sequence>
<evidence type="ECO:0000259" key="2">
    <source>
        <dbReference type="Pfam" id="PF13622"/>
    </source>
</evidence>
<dbReference type="EMBL" id="AZGZ01000024">
    <property type="protein sequence ID" value="KZZ88662.1"/>
    <property type="molecule type" value="Genomic_DNA"/>
</dbReference>
<reference evidence="4 5" key="1">
    <citation type="journal article" date="2016" name="Genome Biol. Evol.">
        <title>Divergent and convergent evolution of fungal pathogenicity.</title>
        <authorList>
            <person name="Shang Y."/>
            <person name="Xiao G."/>
            <person name="Zheng P."/>
            <person name="Cen K."/>
            <person name="Zhan S."/>
            <person name="Wang C."/>
        </authorList>
    </citation>
    <scope>NUCLEOTIDE SEQUENCE [LARGE SCALE GENOMIC DNA]</scope>
    <source>
        <strain evidence="4 5">ARSEF 7405</strain>
    </source>
</reference>
<dbReference type="InterPro" id="IPR036259">
    <property type="entry name" value="MFS_trans_sf"/>
</dbReference>
<keyword evidence="1" id="KW-0812">Transmembrane</keyword>
<dbReference type="Pfam" id="PF13622">
    <property type="entry name" value="4HBT_3"/>
    <property type="match status" value="1"/>
</dbReference>
<name>A0A167WC91_9EURO</name>
<feature type="domain" description="Acyl-CoA thioesterase-like N-terminal HotDog" evidence="2">
    <location>
        <begin position="196"/>
        <end position="290"/>
    </location>
</feature>
<comment type="caution">
    <text evidence="4">The sequence shown here is derived from an EMBL/GenBank/DDBJ whole genome shotgun (WGS) entry which is preliminary data.</text>
</comment>
<feature type="transmembrane region" description="Helical" evidence="1">
    <location>
        <begin position="55"/>
        <end position="74"/>
    </location>
</feature>
<dbReference type="InterPro" id="IPR052389">
    <property type="entry name" value="Sec_Metab_Biosynth-Assoc"/>
</dbReference>
<dbReference type="AlphaFoldDB" id="A0A167WC91"/>
<evidence type="ECO:0000313" key="4">
    <source>
        <dbReference type="EMBL" id="KZZ88662.1"/>
    </source>
</evidence>
<keyword evidence="5" id="KW-1185">Reference proteome</keyword>
<keyword evidence="1" id="KW-1133">Transmembrane helix</keyword>
<evidence type="ECO:0000259" key="3">
    <source>
        <dbReference type="Pfam" id="PF20789"/>
    </source>
</evidence>
<protein>
    <submittedName>
        <fullName evidence="4">Major facilitator superfamily domain, general substrate transporter</fullName>
    </submittedName>
</protein>
<dbReference type="InterPro" id="IPR042171">
    <property type="entry name" value="Acyl-CoA_hotdog"/>
</dbReference>
<evidence type="ECO:0000313" key="5">
    <source>
        <dbReference type="Proteomes" id="UP000242877"/>
    </source>
</evidence>
<dbReference type="PANTHER" id="PTHR38110:SF3">
    <property type="entry name" value="THIOESTERASE-LIKE SUPERFAMILY-DOMAIN-CONTAINING PROTEIN"/>
    <property type="match status" value="1"/>
</dbReference>
<dbReference type="Proteomes" id="UP000242877">
    <property type="component" value="Unassembled WGS sequence"/>
</dbReference>
<feature type="transmembrane region" description="Helical" evidence="1">
    <location>
        <begin position="83"/>
        <end position="104"/>
    </location>
</feature>
<dbReference type="SUPFAM" id="SSF103473">
    <property type="entry name" value="MFS general substrate transporter"/>
    <property type="match status" value="1"/>
</dbReference>
<dbReference type="PANTHER" id="PTHR38110">
    <property type="entry name" value="CHROMOSOME 23, WHOLE GENOME SHOTGUN SEQUENCE"/>
    <property type="match status" value="1"/>
</dbReference>
<keyword evidence="1" id="KW-0472">Membrane</keyword>
<dbReference type="Pfam" id="PF20789">
    <property type="entry name" value="4HBT_3C"/>
    <property type="match status" value="1"/>
</dbReference>
<proteinExistence type="predicted"/>
<accession>A0A167WC91</accession>
<dbReference type="SUPFAM" id="SSF54637">
    <property type="entry name" value="Thioesterase/thiol ester dehydrase-isomerase"/>
    <property type="match status" value="2"/>
</dbReference>
<dbReference type="OrthoDB" id="2532955at2759"/>
<dbReference type="InterPro" id="IPR049449">
    <property type="entry name" value="TesB_ACOT8-like_N"/>
</dbReference>
<evidence type="ECO:0000256" key="1">
    <source>
        <dbReference type="SAM" id="Phobius"/>
    </source>
</evidence>
<gene>
    <name evidence="4" type="ORF">AAP_04760</name>
</gene>
<dbReference type="InterPro" id="IPR029069">
    <property type="entry name" value="HotDog_dom_sf"/>
</dbReference>
<feature type="transmembrane region" description="Helical" evidence="1">
    <location>
        <begin position="110"/>
        <end position="130"/>
    </location>
</feature>
<organism evidence="4 5">
    <name type="scientific">Ascosphaera apis ARSEF 7405</name>
    <dbReference type="NCBI Taxonomy" id="392613"/>
    <lineage>
        <taxon>Eukaryota</taxon>
        <taxon>Fungi</taxon>
        <taxon>Dikarya</taxon>
        <taxon>Ascomycota</taxon>
        <taxon>Pezizomycotina</taxon>
        <taxon>Eurotiomycetes</taxon>
        <taxon>Eurotiomycetidae</taxon>
        <taxon>Onygenales</taxon>
        <taxon>Ascosphaeraceae</taxon>
        <taxon>Ascosphaera</taxon>
    </lineage>
</organism>
<dbReference type="InterPro" id="IPR049450">
    <property type="entry name" value="ACOT8-like_C"/>
</dbReference>